<keyword evidence="2" id="KW-0614">Plasmid</keyword>
<evidence type="ECO:0000313" key="2">
    <source>
        <dbReference type="EMBL" id="ACE94683.1"/>
    </source>
</evidence>
<organism evidence="2 3">
    <name type="scientific">Rhizobium etli (strain CIAT 652)</name>
    <dbReference type="NCBI Taxonomy" id="491916"/>
    <lineage>
        <taxon>Bacteria</taxon>
        <taxon>Pseudomonadati</taxon>
        <taxon>Pseudomonadota</taxon>
        <taxon>Alphaproteobacteria</taxon>
        <taxon>Hyphomicrobiales</taxon>
        <taxon>Rhizobiaceae</taxon>
        <taxon>Rhizobium/Agrobacterium group</taxon>
        <taxon>Rhizobium</taxon>
    </lineage>
</organism>
<name>B3Q3C6_RHIE6</name>
<evidence type="ECO:0000313" key="3">
    <source>
        <dbReference type="Proteomes" id="UP000008817"/>
    </source>
</evidence>
<accession>B3Q3C6</accession>
<dbReference type="EMBL" id="CP001077">
    <property type="protein sequence ID" value="ACE94683.1"/>
    <property type="molecule type" value="Genomic_DNA"/>
</dbReference>
<evidence type="ECO:0000256" key="1">
    <source>
        <dbReference type="SAM" id="MobiDB-lite"/>
    </source>
</evidence>
<dbReference type="KEGG" id="rec:RHECIAT_PC0000605"/>
<gene>
    <name evidence="2" type="ordered locus">RHECIAT_PC0000605</name>
</gene>
<dbReference type="Proteomes" id="UP000008817">
    <property type="component" value="Plasmid pC"/>
</dbReference>
<dbReference type="AlphaFoldDB" id="B3Q3C6"/>
<reference evidence="2 3" key="1">
    <citation type="submission" date="2008-04" db="EMBL/GenBank/DDBJ databases">
        <title>Genome diversity and DNA divergence of Rhizobium etli.</title>
        <authorList>
            <person name="Gonzalez V."/>
            <person name="Acosta J.L."/>
            <person name="Santamaria R.I."/>
            <person name="Bustos P."/>
            <person name="Hernandez-Gonzalez I.L."/>
            <person name="Fernandez J.L."/>
            <person name="Diaz R."/>
            <person name="Flores M."/>
            <person name="Mora J."/>
            <person name="Palacios R."/>
            <person name="Davila G."/>
        </authorList>
    </citation>
    <scope>NUCLEOTIDE SEQUENCE [LARGE SCALE GENOMIC DNA]</scope>
    <source>
        <strain evidence="3">CIAT 652</strain>
        <plasmid evidence="3">Plasmid pC</plasmid>
    </source>
</reference>
<geneLocation type="plasmid" evidence="2 3">
    <name>pC</name>
</geneLocation>
<dbReference type="HOGENOM" id="CLU_2510334_0_0_5"/>
<proteinExistence type="predicted"/>
<sequence length="85" mass="9483">MLLGEESFDLPTNRTTPSKFPAQPRPIGAVRRATYAIEIEGVWQRLGDAAAQRASRSHLLSALEFCARFRQLIGGKIRIFRGNQA</sequence>
<protein>
    <submittedName>
        <fullName evidence="2">Uncharacterized protein</fullName>
    </submittedName>
</protein>
<feature type="region of interest" description="Disordered" evidence="1">
    <location>
        <begin position="1"/>
        <end position="25"/>
    </location>
</feature>